<dbReference type="Proteomes" id="UP000824139">
    <property type="component" value="Unassembled WGS sequence"/>
</dbReference>
<dbReference type="FunFam" id="1.10.150.20:FF:000002">
    <property type="entry name" value="DNA polymerase I"/>
    <property type="match status" value="1"/>
</dbReference>
<organism evidence="13 14">
    <name type="scientific">Candidatus Scatenecus faecavium</name>
    <dbReference type="NCBI Taxonomy" id="2840915"/>
    <lineage>
        <taxon>Bacteria</taxon>
        <taxon>Candidatus Scatenecus</taxon>
    </lineage>
</organism>
<dbReference type="GO" id="GO:0006302">
    <property type="term" value="P:double-strand break repair"/>
    <property type="evidence" value="ECO:0007669"/>
    <property type="project" value="TreeGrafter"/>
</dbReference>
<evidence type="ECO:0000256" key="5">
    <source>
        <dbReference type="ARBA" id="ARBA00022763"/>
    </source>
</evidence>
<evidence type="ECO:0000256" key="11">
    <source>
        <dbReference type="RuleBase" id="RU004460"/>
    </source>
</evidence>
<dbReference type="FunFam" id="1.20.1060.10:FF:000001">
    <property type="entry name" value="DNA polymerase I"/>
    <property type="match status" value="1"/>
</dbReference>
<dbReference type="EC" id="2.7.7.7" evidence="10 11"/>
<dbReference type="Gene3D" id="1.20.1060.10">
    <property type="entry name" value="Taq DNA Polymerase, Chain T, domain 4"/>
    <property type="match status" value="1"/>
</dbReference>
<dbReference type="GO" id="GO:0006261">
    <property type="term" value="P:DNA-templated DNA replication"/>
    <property type="evidence" value="ECO:0007669"/>
    <property type="project" value="UniProtKB-UniRule"/>
</dbReference>
<dbReference type="InterPro" id="IPR001098">
    <property type="entry name" value="DNA-dir_DNA_pol_A_palm_dom"/>
</dbReference>
<evidence type="ECO:0000256" key="3">
    <source>
        <dbReference type="ARBA" id="ARBA00022695"/>
    </source>
</evidence>
<evidence type="ECO:0000256" key="6">
    <source>
        <dbReference type="ARBA" id="ARBA00022932"/>
    </source>
</evidence>
<dbReference type="InterPro" id="IPR012337">
    <property type="entry name" value="RNaseH-like_sf"/>
</dbReference>
<dbReference type="InterPro" id="IPR036397">
    <property type="entry name" value="RNaseH_sf"/>
</dbReference>
<comment type="caution">
    <text evidence="13">The sequence shown here is derived from an EMBL/GenBank/DDBJ whole genome shotgun (WGS) entry which is preliminary data.</text>
</comment>
<dbReference type="Gene3D" id="3.30.420.10">
    <property type="entry name" value="Ribonuclease H-like superfamily/Ribonuclease H"/>
    <property type="match status" value="1"/>
</dbReference>
<evidence type="ECO:0000256" key="9">
    <source>
        <dbReference type="ARBA" id="ARBA00049244"/>
    </source>
</evidence>
<dbReference type="SMART" id="SM00482">
    <property type="entry name" value="POLAc"/>
    <property type="match status" value="1"/>
</dbReference>
<sequence length="526" mass="59698">MLEALKPIIESSEIKKITYDAKVEYNVFRALKLTLNGLVFDVMLASYVNEPARNHDLDVQAIERINHIMCEFAPFEASRKKRIGILAATCEGVYGYGVDVAATIIDLTQFWCKELDKKELKLLRTIELPLSLVLADMEYIGVSIDVDYLNKLSQSMEGVVRRLERKIYQLAGEGFNLNSPRQVGEILFEKLQLGTKKKKKGKKLSTSAEVLEELAQEYEIADLILQYRKFTKLRSTYTEALPGLINPIDGRIHTSYNQTITATGRLSSSNPNLQNIPIRTEEGNKIRNAFVPRDKRNYVILSADYSQIELRLLAHISGDKQLINAFKSGIDVHTLTASKVFDVPVEEVTKEMRYKAKAVNFGIIYGQSRYGLAKALGITWEEAEDFIKKYFKTYPGVKKYMTEIVTFAEKKGYVESIYGRKRHLETEMNSSNTQVREFAKRAAINHPMQGTAADLIKIAMIDLNNKLLENHLESKMIVQVHDELVLEVKKSELEQVKSLVLEAMELGQPFKVPLLVDISAGASWKE</sequence>
<dbReference type="Gene3D" id="3.30.70.370">
    <property type="match status" value="1"/>
</dbReference>
<reference evidence="13" key="2">
    <citation type="journal article" date="2021" name="PeerJ">
        <title>Extensive microbial diversity within the chicken gut microbiome revealed by metagenomics and culture.</title>
        <authorList>
            <person name="Gilroy R."/>
            <person name="Ravi A."/>
            <person name="Getino M."/>
            <person name="Pursley I."/>
            <person name="Horton D.L."/>
            <person name="Alikhan N.F."/>
            <person name="Baker D."/>
            <person name="Gharbi K."/>
            <person name="Hall N."/>
            <person name="Watson M."/>
            <person name="Adriaenssens E.M."/>
            <person name="Foster-Nyarko E."/>
            <person name="Jarju S."/>
            <person name="Secka A."/>
            <person name="Antonio M."/>
            <person name="Oren A."/>
            <person name="Chaudhuri R.R."/>
            <person name="La Ragione R."/>
            <person name="Hildebrand F."/>
            <person name="Pallen M.J."/>
        </authorList>
    </citation>
    <scope>NUCLEOTIDE SEQUENCE</scope>
    <source>
        <strain evidence="13">CHK152-2994</strain>
    </source>
</reference>
<keyword evidence="3 11" id="KW-0548">Nucleotidyltransferase</keyword>
<dbReference type="GO" id="GO:0003887">
    <property type="term" value="F:DNA-directed DNA polymerase activity"/>
    <property type="evidence" value="ECO:0007669"/>
    <property type="project" value="UniProtKB-UniRule"/>
</dbReference>
<keyword evidence="2 11" id="KW-0808">Transferase</keyword>
<dbReference type="Pfam" id="PF22619">
    <property type="entry name" value="DNA_polI_exo1"/>
    <property type="match status" value="1"/>
</dbReference>
<dbReference type="InterPro" id="IPR018320">
    <property type="entry name" value="DNA_polymerase_1"/>
</dbReference>
<proteinExistence type="inferred from homology"/>
<keyword evidence="6 11" id="KW-0239">DNA-directed DNA polymerase</keyword>
<reference evidence="13" key="1">
    <citation type="submission" date="2020-10" db="EMBL/GenBank/DDBJ databases">
        <authorList>
            <person name="Gilroy R."/>
        </authorList>
    </citation>
    <scope>NUCLEOTIDE SEQUENCE</scope>
    <source>
        <strain evidence="13">CHK152-2994</strain>
    </source>
</reference>
<dbReference type="Pfam" id="PF00476">
    <property type="entry name" value="DNA_pol_A"/>
    <property type="match status" value="1"/>
</dbReference>
<dbReference type="SUPFAM" id="SSF53098">
    <property type="entry name" value="Ribonuclease H-like"/>
    <property type="match status" value="1"/>
</dbReference>
<evidence type="ECO:0000259" key="12">
    <source>
        <dbReference type="SMART" id="SM00482"/>
    </source>
</evidence>
<dbReference type="InterPro" id="IPR043502">
    <property type="entry name" value="DNA/RNA_pol_sf"/>
</dbReference>
<evidence type="ECO:0000256" key="7">
    <source>
        <dbReference type="ARBA" id="ARBA00023125"/>
    </source>
</evidence>
<dbReference type="NCBIfam" id="TIGR00593">
    <property type="entry name" value="pola"/>
    <property type="match status" value="1"/>
</dbReference>
<dbReference type="PANTHER" id="PTHR10133:SF27">
    <property type="entry name" value="DNA POLYMERASE NU"/>
    <property type="match status" value="1"/>
</dbReference>
<comment type="similarity">
    <text evidence="1 11">Belongs to the DNA polymerase type-A family.</text>
</comment>
<dbReference type="PRINTS" id="PR00868">
    <property type="entry name" value="DNAPOLI"/>
</dbReference>
<comment type="catalytic activity">
    <reaction evidence="9 11">
        <text>DNA(n) + a 2'-deoxyribonucleoside 5'-triphosphate = DNA(n+1) + diphosphate</text>
        <dbReference type="Rhea" id="RHEA:22508"/>
        <dbReference type="Rhea" id="RHEA-COMP:17339"/>
        <dbReference type="Rhea" id="RHEA-COMP:17340"/>
        <dbReference type="ChEBI" id="CHEBI:33019"/>
        <dbReference type="ChEBI" id="CHEBI:61560"/>
        <dbReference type="ChEBI" id="CHEBI:173112"/>
        <dbReference type="EC" id="2.7.7.7"/>
    </reaction>
</comment>
<evidence type="ECO:0000313" key="13">
    <source>
        <dbReference type="EMBL" id="HIS83203.1"/>
    </source>
</evidence>
<keyword evidence="4 11" id="KW-0235">DNA replication</keyword>
<evidence type="ECO:0000256" key="10">
    <source>
        <dbReference type="NCBIfam" id="TIGR00593"/>
    </source>
</evidence>
<keyword evidence="5 11" id="KW-0227">DNA damage</keyword>
<evidence type="ECO:0000256" key="4">
    <source>
        <dbReference type="ARBA" id="ARBA00022705"/>
    </source>
</evidence>
<dbReference type="InterPro" id="IPR019760">
    <property type="entry name" value="DNA-dir_DNA_pol_A_CS"/>
</dbReference>
<dbReference type="PANTHER" id="PTHR10133">
    <property type="entry name" value="DNA POLYMERASE I"/>
    <property type="match status" value="1"/>
</dbReference>
<evidence type="ECO:0000256" key="8">
    <source>
        <dbReference type="ARBA" id="ARBA00023204"/>
    </source>
</evidence>
<keyword evidence="7 11" id="KW-0238">DNA-binding</keyword>
<dbReference type="GO" id="GO:0003677">
    <property type="term" value="F:DNA binding"/>
    <property type="evidence" value="ECO:0007669"/>
    <property type="project" value="UniProtKB-UniRule"/>
</dbReference>
<dbReference type="InterPro" id="IPR054690">
    <property type="entry name" value="DNA_polI_exonuclease"/>
</dbReference>
<dbReference type="Gene3D" id="1.10.150.20">
    <property type="entry name" value="5' to 3' exonuclease, C-terminal subdomain"/>
    <property type="match status" value="1"/>
</dbReference>
<dbReference type="SUPFAM" id="SSF56672">
    <property type="entry name" value="DNA/RNA polymerases"/>
    <property type="match status" value="1"/>
</dbReference>
<dbReference type="EMBL" id="DVJO01000138">
    <property type="protein sequence ID" value="HIS83203.1"/>
    <property type="molecule type" value="Genomic_DNA"/>
</dbReference>
<feature type="domain" description="DNA-directed DNA polymerase family A palm" evidence="12">
    <location>
        <begin position="283"/>
        <end position="492"/>
    </location>
</feature>
<evidence type="ECO:0000313" key="14">
    <source>
        <dbReference type="Proteomes" id="UP000824139"/>
    </source>
</evidence>
<dbReference type="CDD" id="cd08637">
    <property type="entry name" value="DNA_pol_A_pol_I_C"/>
    <property type="match status" value="1"/>
</dbReference>
<name>A0A9D1FWF3_9BACT</name>
<evidence type="ECO:0000256" key="1">
    <source>
        <dbReference type="ARBA" id="ARBA00007705"/>
    </source>
</evidence>
<dbReference type="PROSITE" id="PS00447">
    <property type="entry name" value="DNA_POLYMERASE_A"/>
    <property type="match status" value="1"/>
</dbReference>
<dbReference type="InterPro" id="IPR002298">
    <property type="entry name" value="DNA_polymerase_A"/>
</dbReference>
<keyword evidence="8 11" id="KW-0234">DNA repair</keyword>
<evidence type="ECO:0000256" key="2">
    <source>
        <dbReference type="ARBA" id="ARBA00022679"/>
    </source>
</evidence>
<accession>A0A9D1FWF3</accession>
<protein>
    <recommendedName>
        <fullName evidence="10 11">DNA polymerase I</fullName>
        <ecNumber evidence="10 11">2.7.7.7</ecNumber>
    </recommendedName>
</protein>
<gene>
    <name evidence="11 13" type="primary">polA</name>
    <name evidence="13" type="ORF">IAD41_06330</name>
</gene>
<dbReference type="AlphaFoldDB" id="A0A9D1FWF3"/>
<dbReference type="CDD" id="cd06140">
    <property type="entry name" value="DNA_polA_I_Bacillus_like_exo"/>
    <property type="match status" value="1"/>
</dbReference>